<dbReference type="EMBL" id="BAAAHQ010000016">
    <property type="protein sequence ID" value="GAA0930321.1"/>
    <property type="molecule type" value="Genomic_DNA"/>
</dbReference>
<feature type="compositionally biased region" description="Basic and acidic residues" evidence="1">
    <location>
        <begin position="1"/>
        <end position="16"/>
    </location>
</feature>
<proteinExistence type="predicted"/>
<reference evidence="3" key="1">
    <citation type="journal article" date="2019" name="Int. J. Syst. Evol. Microbiol.">
        <title>The Global Catalogue of Microorganisms (GCM) 10K type strain sequencing project: providing services to taxonomists for standard genome sequencing and annotation.</title>
        <authorList>
            <consortium name="The Broad Institute Genomics Platform"/>
            <consortium name="The Broad Institute Genome Sequencing Center for Infectious Disease"/>
            <person name="Wu L."/>
            <person name="Ma J."/>
        </authorList>
    </citation>
    <scope>NUCLEOTIDE SEQUENCE [LARGE SCALE GENOMIC DNA]</scope>
    <source>
        <strain evidence="3">JCM 11136</strain>
    </source>
</reference>
<evidence type="ECO:0000313" key="3">
    <source>
        <dbReference type="Proteomes" id="UP001501578"/>
    </source>
</evidence>
<evidence type="ECO:0000256" key="1">
    <source>
        <dbReference type="SAM" id="MobiDB-lite"/>
    </source>
</evidence>
<organism evidence="2 3">
    <name type="scientific">Nonomuraea longicatena</name>
    <dbReference type="NCBI Taxonomy" id="83682"/>
    <lineage>
        <taxon>Bacteria</taxon>
        <taxon>Bacillati</taxon>
        <taxon>Actinomycetota</taxon>
        <taxon>Actinomycetes</taxon>
        <taxon>Streptosporangiales</taxon>
        <taxon>Streptosporangiaceae</taxon>
        <taxon>Nonomuraea</taxon>
    </lineage>
</organism>
<name>A0ABP4A210_9ACTN</name>
<protein>
    <submittedName>
        <fullName evidence="2">Uncharacterized protein</fullName>
    </submittedName>
</protein>
<sequence>MPPLEDIRGSDGHAGDDEPGPAHAATAADPRARPAPRPVPPRLTAPMFEFSARGLNPARAAWDTVREK</sequence>
<dbReference type="Proteomes" id="UP001501578">
    <property type="component" value="Unassembled WGS sequence"/>
</dbReference>
<accession>A0ABP4A210</accession>
<feature type="region of interest" description="Disordered" evidence="1">
    <location>
        <begin position="1"/>
        <end position="50"/>
    </location>
</feature>
<keyword evidence="3" id="KW-1185">Reference proteome</keyword>
<comment type="caution">
    <text evidence="2">The sequence shown here is derived from an EMBL/GenBank/DDBJ whole genome shotgun (WGS) entry which is preliminary data.</text>
</comment>
<evidence type="ECO:0000313" key="2">
    <source>
        <dbReference type="EMBL" id="GAA0930321.1"/>
    </source>
</evidence>
<gene>
    <name evidence="2" type="ORF">GCM10009560_34700</name>
</gene>
<feature type="compositionally biased region" description="Pro residues" evidence="1">
    <location>
        <begin position="33"/>
        <end position="43"/>
    </location>
</feature>